<sequence>MGKCDEYSNKGGKSDGNICVPHIQNKYPNIRVQDDYNLEEDDKWEIVYDTLKGNVGVNVYNNNYYDKNNLMATKFFDTNNTNVLTINFMNMARTDNIANVMDLFDSSIKEMADYVNDKLISYIESNYNSSSISIDGQSIYTNNNYKLLLNTLSSK</sequence>
<dbReference type="GO" id="GO:0008081">
    <property type="term" value="F:phosphoric diester hydrolase activity"/>
    <property type="evidence" value="ECO:0007669"/>
    <property type="project" value="InterPro"/>
</dbReference>
<accession>A0A1Y2FLU5</accession>
<dbReference type="Gene3D" id="3.20.20.190">
    <property type="entry name" value="Phosphatidylinositol (PI) phosphodiesterase"/>
    <property type="match status" value="1"/>
</dbReference>
<reference evidence="1 2" key="1">
    <citation type="submission" date="2016-08" db="EMBL/GenBank/DDBJ databases">
        <title>A Parts List for Fungal Cellulosomes Revealed by Comparative Genomics.</title>
        <authorList>
            <consortium name="DOE Joint Genome Institute"/>
            <person name="Haitjema C.H."/>
            <person name="Gilmore S.P."/>
            <person name="Henske J.K."/>
            <person name="Solomon K.V."/>
            <person name="De Groot R."/>
            <person name="Kuo A."/>
            <person name="Mondo S.J."/>
            <person name="Salamov A.A."/>
            <person name="Labutti K."/>
            <person name="Zhao Z."/>
            <person name="Chiniquy J."/>
            <person name="Barry K."/>
            <person name="Brewer H.M."/>
            <person name="Purvine S.O."/>
            <person name="Wright A.T."/>
            <person name="Boxma B."/>
            <person name="Van Alen T."/>
            <person name="Hackstein J.H."/>
            <person name="Baker S.E."/>
            <person name="Grigoriev I.V."/>
            <person name="O'Malley M.A."/>
        </authorList>
    </citation>
    <scope>NUCLEOTIDE SEQUENCE [LARGE SCALE GENOMIC DNA]</scope>
    <source>
        <strain evidence="1 2">G1</strain>
    </source>
</reference>
<protein>
    <submittedName>
        <fullName evidence="1">Uncharacterized protein</fullName>
    </submittedName>
</protein>
<dbReference type="AlphaFoldDB" id="A0A1Y2FLU5"/>
<evidence type="ECO:0000313" key="1">
    <source>
        <dbReference type="EMBL" id="ORY84547.1"/>
    </source>
</evidence>
<organism evidence="1 2">
    <name type="scientific">Neocallimastix californiae</name>
    <dbReference type="NCBI Taxonomy" id="1754190"/>
    <lineage>
        <taxon>Eukaryota</taxon>
        <taxon>Fungi</taxon>
        <taxon>Fungi incertae sedis</taxon>
        <taxon>Chytridiomycota</taxon>
        <taxon>Chytridiomycota incertae sedis</taxon>
        <taxon>Neocallimastigomycetes</taxon>
        <taxon>Neocallimastigales</taxon>
        <taxon>Neocallimastigaceae</taxon>
        <taxon>Neocallimastix</taxon>
    </lineage>
</organism>
<dbReference type="STRING" id="1754190.A0A1Y2FLU5"/>
<proteinExistence type="predicted"/>
<dbReference type="EMBL" id="MCOG01000005">
    <property type="protein sequence ID" value="ORY84547.1"/>
    <property type="molecule type" value="Genomic_DNA"/>
</dbReference>
<dbReference type="Proteomes" id="UP000193920">
    <property type="component" value="Unassembled WGS sequence"/>
</dbReference>
<name>A0A1Y2FLU5_9FUNG</name>
<dbReference type="InterPro" id="IPR017946">
    <property type="entry name" value="PLC-like_Pdiesterase_TIM-brl"/>
</dbReference>
<dbReference type="GO" id="GO:0006629">
    <property type="term" value="P:lipid metabolic process"/>
    <property type="evidence" value="ECO:0007669"/>
    <property type="project" value="InterPro"/>
</dbReference>
<comment type="caution">
    <text evidence="1">The sequence shown here is derived from an EMBL/GenBank/DDBJ whole genome shotgun (WGS) entry which is preliminary data.</text>
</comment>
<evidence type="ECO:0000313" key="2">
    <source>
        <dbReference type="Proteomes" id="UP000193920"/>
    </source>
</evidence>
<gene>
    <name evidence="1" type="ORF">LY90DRAFT_499259</name>
</gene>
<keyword evidence="2" id="KW-1185">Reference proteome</keyword>